<organism evidence="2 3">
    <name type="scientific">Pseudaquabacterium inlustre</name>
    <dbReference type="NCBI Taxonomy" id="2984192"/>
    <lineage>
        <taxon>Bacteria</taxon>
        <taxon>Pseudomonadati</taxon>
        <taxon>Pseudomonadota</taxon>
        <taxon>Betaproteobacteria</taxon>
        <taxon>Burkholderiales</taxon>
        <taxon>Sphaerotilaceae</taxon>
        <taxon>Pseudaquabacterium</taxon>
    </lineage>
</organism>
<evidence type="ECO:0000313" key="2">
    <source>
        <dbReference type="EMBL" id="MEK8049665.1"/>
    </source>
</evidence>
<evidence type="ECO:0000256" key="1">
    <source>
        <dbReference type="SAM" id="MobiDB-lite"/>
    </source>
</evidence>
<name>A0ABU9CH57_9BURK</name>
<accession>A0ABU9CH57</accession>
<sequence>MTVTPNSPRKPRNPLVAAARLRQAGLHRRSTGGERQLARQALRHELRHEHPPSP</sequence>
<gene>
    <name evidence="2" type="ORF">AACH10_05415</name>
</gene>
<proteinExistence type="predicted"/>
<protein>
    <submittedName>
        <fullName evidence="2">Uncharacterized protein</fullName>
    </submittedName>
</protein>
<evidence type="ECO:0000313" key="3">
    <source>
        <dbReference type="Proteomes" id="UP001365405"/>
    </source>
</evidence>
<dbReference type="Proteomes" id="UP001365405">
    <property type="component" value="Unassembled WGS sequence"/>
</dbReference>
<keyword evidence="3" id="KW-1185">Reference proteome</keyword>
<feature type="region of interest" description="Disordered" evidence="1">
    <location>
        <begin position="24"/>
        <end position="54"/>
    </location>
</feature>
<feature type="compositionally biased region" description="Basic and acidic residues" evidence="1">
    <location>
        <begin position="42"/>
        <end position="54"/>
    </location>
</feature>
<dbReference type="RefSeq" id="WP_341409348.1">
    <property type="nucleotide sequence ID" value="NZ_JBBUTH010000003.1"/>
</dbReference>
<comment type="caution">
    <text evidence="2">The sequence shown here is derived from an EMBL/GenBank/DDBJ whole genome shotgun (WGS) entry which is preliminary data.</text>
</comment>
<dbReference type="EMBL" id="JBBUTH010000003">
    <property type="protein sequence ID" value="MEK8049665.1"/>
    <property type="molecule type" value="Genomic_DNA"/>
</dbReference>
<reference evidence="2 3" key="1">
    <citation type="submission" date="2024-04" db="EMBL/GenBank/DDBJ databases">
        <title>Novel species of the genus Ideonella isolated from streams.</title>
        <authorList>
            <person name="Lu H."/>
        </authorList>
    </citation>
    <scope>NUCLEOTIDE SEQUENCE [LARGE SCALE GENOMIC DNA]</scope>
    <source>
        <strain evidence="2 3">DXS22W</strain>
    </source>
</reference>